<proteinExistence type="predicted"/>
<feature type="region of interest" description="Disordered" evidence="1">
    <location>
        <begin position="45"/>
        <end position="68"/>
    </location>
</feature>
<keyword evidence="3" id="KW-1185">Reference proteome</keyword>
<organism evidence="2 3">
    <name type="scientific">Monascus purpureus</name>
    <name type="common">Red mold</name>
    <name type="synonym">Monascus anka</name>
    <dbReference type="NCBI Taxonomy" id="5098"/>
    <lineage>
        <taxon>Eukaryota</taxon>
        <taxon>Fungi</taxon>
        <taxon>Dikarya</taxon>
        <taxon>Ascomycota</taxon>
        <taxon>Pezizomycotina</taxon>
        <taxon>Eurotiomycetes</taxon>
        <taxon>Eurotiomycetidae</taxon>
        <taxon>Eurotiales</taxon>
        <taxon>Aspergillaceae</taxon>
        <taxon>Monascus</taxon>
    </lineage>
</organism>
<dbReference type="AlphaFoldDB" id="A0A507QWW4"/>
<evidence type="ECO:0000256" key="1">
    <source>
        <dbReference type="SAM" id="MobiDB-lite"/>
    </source>
</evidence>
<sequence>MKGSSILSLRAWSKLNPPLPRTPRESQQLLNALTSSFRRQLDQEYPLPSSSENTENGDKPVNPDSSAHATDRHLNTILDNPLFKVVPSRGTISHDPSGAAALEQQRRMVETPMAVFDDLVASGSVNSTALANCLKSQLLLASTPSGTDVSTAMKASGAGSKVVSWFWASDSAARKMLLSSRSLTGSLLKFMAAEGMQDTVITWLGMLLKHDVGGRDGRLTESSARQSFCHLLIDFMAAEIQYGNRLASAMKYYLQAYKMHSLLADQSSPEFKKPLLLSPGGRLCQWTMEHAHGQARDIPAPIYEEFRERIYAMSPGSLLSASVPLYHPTAPDTGLLLKFVEGHPPEKCRAWSNVKQETLLRVSFDALRILVDRDESRKASRLAQYIQQLLPNETDLETTPKKYHTSPEEEYLLSRLDVAFAL</sequence>
<gene>
    <name evidence="2" type="primary">LYS1_2</name>
    <name evidence="2" type="ORF">MPDQ_006384</name>
</gene>
<dbReference type="Proteomes" id="UP000319663">
    <property type="component" value="Unassembled WGS sequence"/>
</dbReference>
<reference evidence="2 3" key="1">
    <citation type="submission" date="2019-06" db="EMBL/GenBank/DDBJ databases">
        <title>Wine fermentation using esterase from Monascus purpureus.</title>
        <authorList>
            <person name="Geng C."/>
            <person name="Zhang Y."/>
        </authorList>
    </citation>
    <scope>NUCLEOTIDE SEQUENCE [LARGE SCALE GENOMIC DNA]</scope>
    <source>
        <strain evidence="2">HQ1</strain>
    </source>
</reference>
<protein>
    <submittedName>
        <fullName evidence="2">Saccharopine dehydrogenase</fullName>
    </submittedName>
</protein>
<accession>A0A507QWW4</accession>
<evidence type="ECO:0000313" key="2">
    <source>
        <dbReference type="EMBL" id="TQB72959.1"/>
    </source>
</evidence>
<evidence type="ECO:0000313" key="3">
    <source>
        <dbReference type="Proteomes" id="UP000319663"/>
    </source>
</evidence>
<dbReference type="EMBL" id="VIFY01000054">
    <property type="protein sequence ID" value="TQB72959.1"/>
    <property type="molecule type" value="Genomic_DNA"/>
</dbReference>
<name>A0A507QWW4_MONPU</name>
<comment type="caution">
    <text evidence="2">The sequence shown here is derived from an EMBL/GenBank/DDBJ whole genome shotgun (WGS) entry which is preliminary data.</text>
</comment>